<dbReference type="AlphaFoldDB" id="A0A409WA33"/>
<dbReference type="InParanoid" id="A0A409WA33"/>
<evidence type="ECO:0000256" key="1">
    <source>
        <dbReference type="ARBA" id="ARBA00005031"/>
    </source>
</evidence>
<dbReference type="Pfam" id="PF00113">
    <property type="entry name" value="Enolase_C"/>
    <property type="match status" value="1"/>
</dbReference>
<evidence type="ECO:0000256" key="3">
    <source>
        <dbReference type="ARBA" id="ARBA00012058"/>
    </source>
</evidence>
<dbReference type="PIRSF" id="PIRSF001400">
    <property type="entry name" value="Enolase"/>
    <property type="match status" value="1"/>
</dbReference>
<dbReference type="InterPro" id="IPR020810">
    <property type="entry name" value="Enolase_C"/>
</dbReference>
<evidence type="ECO:0000256" key="8">
    <source>
        <dbReference type="PIRSR" id="PIRSR001400-1"/>
    </source>
</evidence>
<name>A0A409WA33_9AGAR</name>
<feature type="binding site" evidence="10">
    <location>
        <position position="247"/>
    </location>
    <ligand>
        <name>Mg(2+)</name>
        <dbReference type="ChEBI" id="CHEBI:18420"/>
    </ligand>
</feature>
<keyword evidence="5" id="KW-0324">Glycolysis</keyword>
<evidence type="ECO:0000256" key="5">
    <source>
        <dbReference type="ARBA" id="ARBA00023152"/>
    </source>
</evidence>
<dbReference type="PANTHER" id="PTHR11902:SF6">
    <property type="entry name" value="ENOLASE"/>
    <property type="match status" value="1"/>
</dbReference>
<dbReference type="SFLD" id="SFLDF00002">
    <property type="entry name" value="enolase"/>
    <property type="match status" value="1"/>
</dbReference>
<protein>
    <recommendedName>
        <fullName evidence="3">phosphopyruvate hydratase</fullName>
        <ecNumber evidence="3">4.2.1.11</ecNumber>
    </recommendedName>
</protein>
<organism evidence="14 15">
    <name type="scientific">Gymnopilus dilepis</name>
    <dbReference type="NCBI Taxonomy" id="231916"/>
    <lineage>
        <taxon>Eukaryota</taxon>
        <taxon>Fungi</taxon>
        <taxon>Dikarya</taxon>
        <taxon>Basidiomycota</taxon>
        <taxon>Agaricomycotina</taxon>
        <taxon>Agaricomycetes</taxon>
        <taxon>Agaricomycetidae</taxon>
        <taxon>Agaricales</taxon>
        <taxon>Agaricineae</taxon>
        <taxon>Hymenogastraceae</taxon>
        <taxon>Gymnopilus</taxon>
    </lineage>
</organism>
<dbReference type="STRING" id="231916.A0A409WA33"/>
<feature type="binding site" evidence="9">
    <location>
        <position position="338"/>
    </location>
    <ligand>
        <name>substrate</name>
    </ligand>
</feature>
<dbReference type="FunCoup" id="A0A409WA33">
    <property type="interactions" value="323"/>
</dbReference>
<dbReference type="NCBIfam" id="TIGR01060">
    <property type="entry name" value="eno"/>
    <property type="match status" value="1"/>
</dbReference>
<evidence type="ECO:0000256" key="10">
    <source>
        <dbReference type="PIRSR" id="PIRSR001400-3"/>
    </source>
</evidence>
<sequence>MSITKIHARQIFDSRGNPTIEVDLYTQKGRFRVSVPSGASTGKHEAKELRDGDKDAYGGKGVLKAVATVNGTIQEALLSSGLKVTQQKEIDDLLIKLDGTKDKTKLGANAIVGVSMAVAVAGAAEAGIPLYEHIANLAGMGNAPFVIPCPSFNVINGGQHAGNQLAFQEFMIVPVGASSFEEAMKMATETYHALKNVIKQRYGMDATNVGDEGGFAPNLTTAEEALDLLVEAISKAGYINKVKIGFDSAASEFYQGEGVYDLDYKSPDSKKPATDDPTSTAKASTGTRRRLTGTQLADLYKSLLEKYPLVFIEDPFDEDDWESWVHFKKVANVQVIADDLTVTNPERIQTAIDKKAANALLVKVNQIGTVTETITASKLAQANGWGVMVSHRSGETEGSFIADLVVGLAAGEIKSGAPARGERLAKYNQLLRIEEELKSSGKPYVYSGISGFHKGVQV</sequence>
<dbReference type="FunFam" id="3.30.390.10:FF:000001">
    <property type="entry name" value="Enolase"/>
    <property type="match status" value="1"/>
</dbReference>
<dbReference type="EC" id="4.2.1.11" evidence="3"/>
<dbReference type="InterPro" id="IPR020809">
    <property type="entry name" value="Enolase_CS"/>
</dbReference>
<dbReference type="PANTHER" id="PTHR11902">
    <property type="entry name" value="ENOLASE"/>
    <property type="match status" value="1"/>
</dbReference>
<comment type="caution">
    <text evidence="14">The sequence shown here is derived from an EMBL/GenBank/DDBJ whole genome shotgun (WGS) entry which is preliminary data.</text>
</comment>
<dbReference type="GO" id="GO:0004634">
    <property type="term" value="F:phosphopyruvate hydratase activity"/>
    <property type="evidence" value="ECO:0007669"/>
    <property type="project" value="UniProtKB-EC"/>
</dbReference>
<dbReference type="SFLD" id="SFLDS00001">
    <property type="entry name" value="Enolase"/>
    <property type="match status" value="1"/>
</dbReference>
<feature type="domain" description="Enolase N-terminal" evidence="13">
    <location>
        <begin position="3"/>
        <end position="134"/>
    </location>
</feature>
<dbReference type="SFLD" id="SFLDG00178">
    <property type="entry name" value="enolase"/>
    <property type="match status" value="1"/>
</dbReference>
<gene>
    <name evidence="14" type="ORF">CVT26_015508</name>
</gene>
<feature type="active site" description="Proton acceptor" evidence="8">
    <location>
        <position position="363"/>
    </location>
</feature>
<reference evidence="14 15" key="1">
    <citation type="journal article" date="2018" name="Evol. Lett.">
        <title>Horizontal gene cluster transfer increased hallucinogenic mushroom diversity.</title>
        <authorList>
            <person name="Reynolds H.T."/>
            <person name="Vijayakumar V."/>
            <person name="Gluck-Thaler E."/>
            <person name="Korotkin H.B."/>
            <person name="Matheny P.B."/>
            <person name="Slot J.C."/>
        </authorList>
    </citation>
    <scope>NUCLEOTIDE SEQUENCE [LARGE SCALE GENOMIC DNA]</scope>
    <source>
        <strain evidence="14 15">SRW20</strain>
    </source>
</reference>
<dbReference type="InterPro" id="IPR029017">
    <property type="entry name" value="Enolase-like_N"/>
</dbReference>
<evidence type="ECO:0000256" key="7">
    <source>
        <dbReference type="ARBA" id="ARBA00048333"/>
    </source>
</evidence>
<evidence type="ECO:0000313" key="15">
    <source>
        <dbReference type="Proteomes" id="UP000284706"/>
    </source>
</evidence>
<evidence type="ECO:0000256" key="11">
    <source>
        <dbReference type="SAM" id="MobiDB-lite"/>
    </source>
</evidence>
<dbReference type="FunFam" id="3.20.20.120:FF:000002">
    <property type="entry name" value="Enolase 1"/>
    <property type="match status" value="1"/>
</dbReference>
<dbReference type="Pfam" id="PF03952">
    <property type="entry name" value="Enolase_N"/>
    <property type="match status" value="1"/>
</dbReference>
<dbReference type="OrthoDB" id="1739814at2759"/>
<dbReference type="EMBL" id="NHYE01005265">
    <property type="protein sequence ID" value="PPQ75377.1"/>
    <property type="molecule type" value="Genomic_DNA"/>
</dbReference>
<keyword evidence="6" id="KW-0456">Lyase</keyword>
<comment type="similarity">
    <text evidence="2">Belongs to the enolase family.</text>
</comment>
<dbReference type="SUPFAM" id="SSF51604">
    <property type="entry name" value="Enolase C-terminal domain-like"/>
    <property type="match status" value="1"/>
</dbReference>
<keyword evidence="10" id="KW-0479">Metal-binding</keyword>
<dbReference type="Gene3D" id="3.30.390.10">
    <property type="entry name" value="Enolase-like, N-terminal domain"/>
    <property type="match status" value="1"/>
</dbReference>
<feature type="active site" description="Proton donor" evidence="8">
    <location>
        <position position="212"/>
    </location>
</feature>
<proteinExistence type="inferred from homology"/>
<dbReference type="InterPro" id="IPR036849">
    <property type="entry name" value="Enolase-like_C_sf"/>
</dbReference>
<dbReference type="PRINTS" id="PR00148">
    <property type="entry name" value="ENOLASE"/>
</dbReference>
<feature type="binding site" evidence="9">
    <location>
        <begin position="390"/>
        <end position="393"/>
    </location>
    <ligand>
        <name>substrate</name>
    </ligand>
</feature>
<dbReference type="UniPathway" id="UPA00109">
    <property type="reaction ID" value="UER00187"/>
</dbReference>
<evidence type="ECO:0000259" key="13">
    <source>
        <dbReference type="SMART" id="SM01193"/>
    </source>
</evidence>
<comment type="pathway">
    <text evidence="1">Carbohydrate degradation; glycolysis; pyruvate from D-glyceraldehyde 3-phosphate: step 4/5.</text>
</comment>
<dbReference type="PROSITE" id="PS00164">
    <property type="entry name" value="ENOLASE"/>
    <property type="match status" value="1"/>
</dbReference>
<dbReference type="SMART" id="SM01193">
    <property type="entry name" value="Enolase_N"/>
    <property type="match status" value="1"/>
</dbReference>
<keyword evidence="4 10" id="KW-0460">Magnesium</keyword>
<dbReference type="InterPro" id="IPR020811">
    <property type="entry name" value="Enolase_N"/>
</dbReference>
<feature type="binding site" evidence="9">
    <location>
        <position position="160"/>
    </location>
    <ligand>
        <name>substrate</name>
    </ligand>
</feature>
<keyword evidence="15" id="KW-1185">Reference proteome</keyword>
<feature type="binding site" evidence="9">
    <location>
        <position position="414"/>
    </location>
    <ligand>
        <name>substrate</name>
    </ligand>
</feature>
<dbReference type="HAMAP" id="MF_00318">
    <property type="entry name" value="Enolase"/>
    <property type="match status" value="1"/>
</dbReference>
<comment type="cofactor">
    <cofactor evidence="10">
        <name>Mg(2+)</name>
        <dbReference type="ChEBI" id="CHEBI:18420"/>
    </cofactor>
    <text evidence="10">Mg(2+) is required for catalysis and for stabilizing the dimer.</text>
</comment>
<dbReference type="SMART" id="SM01192">
    <property type="entry name" value="Enolase_C"/>
    <property type="match status" value="1"/>
</dbReference>
<dbReference type="GO" id="GO:0006096">
    <property type="term" value="P:glycolytic process"/>
    <property type="evidence" value="ECO:0007669"/>
    <property type="project" value="UniProtKB-UniPathway"/>
</dbReference>
<evidence type="ECO:0000256" key="2">
    <source>
        <dbReference type="ARBA" id="ARBA00009604"/>
    </source>
</evidence>
<feature type="compositionally biased region" description="Basic and acidic residues" evidence="11">
    <location>
        <begin position="265"/>
        <end position="274"/>
    </location>
</feature>
<dbReference type="GO" id="GO:0000015">
    <property type="term" value="C:phosphopyruvate hydratase complex"/>
    <property type="evidence" value="ECO:0007669"/>
    <property type="project" value="InterPro"/>
</dbReference>
<dbReference type="GO" id="GO:0000287">
    <property type="term" value="F:magnesium ion binding"/>
    <property type="evidence" value="ECO:0007669"/>
    <property type="project" value="InterPro"/>
</dbReference>
<comment type="catalytic activity">
    <reaction evidence="7">
        <text>(2R)-2-phosphoglycerate = phosphoenolpyruvate + H2O</text>
        <dbReference type="Rhea" id="RHEA:10164"/>
        <dbReference type="ChEBI" id="CHEBI:15377"/>
        <dbReference type="ChEBI" id="CHEBI:58289"/>
        <dbReference type="ChEBI" id="CHEBI:58702"/>
        <dbReference type="EC" id="4.2.1.11"/>
    </reaction>
</comment>
<dbReference type="SUPFAM" id="SSF54826">
    <property type="entry name" value="Enolase N-terminal domain-like"/>
    <property type="match status" value="1"/>
</dbReference>
<feature type="domain" description="Enolase C-terminal TIM barrel" evidence="12">
    <location>
        <begin position="144"/>
        <end position="454"/>
    </location>
</feature>
<evidence type="ECO:0000256" key="4">
    <source>
        <dbReference type="ARBA" id="ARBA00022842"/>
    </source>
</evidence>
<feature type="binding site" evidence="10">
    <location>
        <position position="338"/>
    </location>
    <ligand>
        <name>Mg(2+)</name>
        <dbReference type="ChEBI" id="CHEBI:18420"/>
    </ligand>
</feature>
<feature type="region of interest" description="Disordered" evidence="11">
    <location>
        <begin position="265"/>
        <end position="287"/>
    </location>
</feature>
<evidence type="ECO:0000313" key="14">
    <source>
        <dbReference type="EMBL" id="PPQ75377.1"/>
    </source>
</evidence>
<dbReference type="CDD" id="cd03313">
    <property type="entry name" value="enolase"/>
    <property type="match status" value="1"/>
</dbReference>
<dbReference type="Gene3D" id="3.20.20.120">
    <property type="entry name" value="Enolase-like C-terminal domain"/>
    <property type="match status" value="1"/>
</dbReference>
<feature type="binding site" evidence="9">
    <location>
        <position position="313"/>
    </location>
    <ligand>
        <name>substrate</name>
    </ligand>
</feature>
<dbReference type="InterPro" id="IPR000941">
    <property type="entry name" value="Enolase"/>
</dbReference>
<accession>A0A409WA33</accession>
<evidence type="ECO:0000259" key="12">
    <source>
        <dbReference type="SMART" id="SM01192"/>
    </source>
</evidence>
<dbReference type="Proteomes" id="UP000284706">
    <property type="component" value="Unassembled WGS sequence"/>
</dbReference>
<feature type="binding site" evidence="10">
    <location>
        <position position="313"/>
    </location>
    <ligand>
        <name>Mg(2+)</name>
        <dbReference type="ChEBI" id="CHEBI:18420"/>
    </ligand>
</feature>
<evidence type="ECO:0000256" key="6">
    <source>
        <dbReference type="ARBA" id="ARBA00023239"/>
    </source>
</evidence>
<evidence type="ECO:0000256" key="9">
    <source>
        <dbReference type="PIRSR" id="PIRSR001400-2"/>
    </source>
</evidence>
<feature type="binding site" evidence="9">
    <location>
        <position position="169"/>
    </location>
    <ligand>
        <name>substrate</name>
    </ligand>
</feature>